<dbReference type="AlphaFoldDB" id="W2CSH1"/>
<evidence type="ECO:0000313" key="2">
    <source>
        <dbReference type="Proteomes" id="UP000034982"/>
    </source>
</evidence>
<dbReference type="Gene3D" id="3.40.50.11190">
    <property type="match status" value="1"/>
</dbReference>
<dbReference type="PATRIC" id="fig|1411022.3.peg.352"/>
<protein>
    <submittedName>
        <fullName evidence="1">Uncharacterized protein</fullName>
    </submittedName>
</protein>
<proteinExistence type="predicted"/>
<reference evidence="1 2" key="1">
    <citation type="submission" date="2013-11" db="EMBL/GenBank/DDBJ databases">
        <title>Single cell genomics of uncultured Tannerella BU063 (oral taxon 286).</title>
        <authorList>
            <person name="Beall C.J."/>
            <person name="Campbell A.G."/>
            <person name="Griffen A.L."/>
            <person name="Podar M."/>
            <person name="Leys E.J."/>
        </authorList>
    </citation>
    <scope>NUCLEOTIDE SEQUENCE [LARGE SCALE GENOMIC DNA]</scope>
    <source>
        <strain evidence="1">Cell 1/3</strain>
    </source>
</reference>
<gene>
    <name evidence="1" type="ORF">T230_04955</name>
</gene>
<sequence length="286" mass="32883">MLKYDFECMFYTQRPTDYQIREITNICEYVPLPTNGSKFPLFIEALTGDEIVVLDNYFYTTYYQTLIKKKGCRLVCIDDMHDKHYVSDVVINFGSNNPLLFDIEPYTQLCLGLEWALLRRPFLQAIPFKNRIKGNIAISFGGVDSSNLTEMHVKRLSISDSIDKITAIVGDGFRFSEDLKLIEKVNVEKNISAFRIADLFCKVEFAILSASSICIEAIACGCPVYIGWYTENQREMYDFLIKNKYAKKTDEIPLFAGGYHDRSLNTSIFSEIEGRYNSLFHVIAEL</sequence>
<name>W2CSH1_9BACT</name>
<evidence type="ECO:0000313" key="1">
    <source>
        <dbReference type="EMBL" id="ETK09397.1"/>
    </source>
</evidence>
<dbReference type="EMBL" id="AYYE01000830">
    <property type="protein sequence ID" value="ETK09397.1"/>
    <property type="molecule type" value="Genomic_DNA"/>
</dbReference>
<dbReference type="Gene3D" id="3.40.50.2000">
    <property type="entry name" value="Glycogen Phosphorylase B"/>
    <property type="match status" value="1"/>
</dbReference>
<organism evidence="1 2">
    <name type="scientific">Tannerella sp. oral taxon BU063 isolate Cell 1/3</name>
    <dbReference type="NCBI Taxonomy" id="1411022"/>
    <lineage>
        <taxon>Bacteria</taxon>
        <taxon>Pseudomonadati</taxon>
        <taxon>Bacteroidota</taxon>
        <taxon>Bacteroidia</taxon>
        <taxon>Bacteroidales</taxon>
        <taxon>Tannerellaceae</taxon>
        <taxon>Tannerella</taxon>
    </lineage>
</organism>
<dbReference type="Proteomes" id="UP000034982">
    <property type="component" value="Unassembled WGS sequence"/>
</dbReference>
<accession>W2CSH1</accession>
<comment type="caution">
    <text evidence="1">The sequence shown here is derived from an EMBL/GenBank/DDBJ whole genome shotgun (WGS) entry which is preliminary data.</text>
</comment>